<evidence type="ECO:0000313" key="1">
    <source>
        <dbReference type="EMBL" id="CEG40093.1"/>
    </source>
</evidence>
<dbReference type="EMBL" id="CCYD01000468">
    <property type="protein sequence ID" value="CEG40093.1"/>
    <property type="molecule type" value="Genomic_DNA"/>
</dbReference>
<name>A0A0P1AG72_PLAHL</name>
<dbReference type="RefSeq" id="XP_024576462.1">
    <property type="nucleotide sequence ID" value="XM_024725713.1"/>
</dbReference>
<evidence type="ECO:0000313" key="2">
    <source>
        <dbReference type="Proteomes" id="UP000054928"/>
    </source>
</evidence>
<dbReference type="GeneID" id="36405367"/>
<sequence>MEWFRVVLQQYDCNFKAIRIYESKAFCCHQFLTPCLYSVTVRELASFHILMHQKNVVKTNFLGGLFILNIVVNDDISKLFGVSERYGSERQNPFEDVSKDSCSHIKIGLKPSRIYEAWNC</sequence>
<protein>
    <submittedName>
        <fullName evidence="1">Uncharacterized protein</fullName>
    </submittedName>
</protein>
<dbReference type="Proteomes" id="UP000054928">
    <property type="component" value="Unassembled WGS sequence"/>
</dbReference>
<keyword evidence="2" id="KW-1185">Reference proteome</keyword>
<proteinExistence type="predicted"/>
<dbReference type="AlphaFoldDB" id="A0A0P1AG72"/>
<accession>A0A0P1AG72</accession>
<organism evidence="1 2">
    <name type="scientific">Plasmopara halstedii</name>
    <name type="common">Downy mildew of sunflower</name>
    <dbReference type="NCBI Taxonomy" id="4781"/>
    <lineage>
        <taxon>Eukaryota</taxon>
        <taxon>Sar</taxon>
        <taxon>Stramenopiles</taxon>
        <taxon>Oomycota</taxon>
        <taxon>Peronosporomycetes</taxon>
        <taxon>Peronosporales</taxon>
        <taxon>Peronosporaceae</taxon>
        <taxon>Plasmopara</taxon>
    </lineage>
</organism>
<reference evidence="2" key="1">
    <citation type="submission" date="2014-09" db="EMBL/GenBank/DDBJ databases">
        <authorList>
            <person name="Sharma Rahul"/>
            <person name="Thines Marco"/>
        </authorList>
    </citation>
    <scope>NUCLEOTIDE SEQUENCE [LARGE SCALE GENOMIC DNA]</scope>
</reference>